<feature type="region of interest" description="Disordered" evidence="1">
    <location>
        <begin position="384"/>
        <end position="675"/>
    </location>
</feature>
<feature type="compositionally biased region" description="Basic and acidic residues" evidence="1">
    <location>
        <begin position="151"/>
        <end position="167"/>
    </location>
</feature>
<feature type="compositionally biased region" description="Basic and acidic residues" evidence="1">
    <location>
        <begin position="444"/>
        <end position="459"/>
    </location>
</feature>
<feature type="region of interest" description="Disordered" evidence="1">
    <location>
        <begin position="794"/>
        <end position="832"/>
    </location>
</feature>
<feature type="region of interest" description="Disordered" evidence="1">
    <location>
        <begin position="1031"/>
        <end position="1050"/>
    </location>
</feature>
<feature type="region of interest" description="Disordered" evidence="1">
    <location>
        <begin position="844"/>
        <end position="881"/>
    </location>
</feature>
<feature type="domain" description="Death" evidence="2">
    <location>
        <begin position="1"/>
        <end position="82"/>
    </location>
</feature>
<feature type="compositionally biased region" description="Polar residues" evidence="1">
    <location>
        <begin position="1004"/>
        <end position="1013"/>
    </location>
</feature>
<evidence type="ECO:0000313" key="6">
    <source>
        <dbReference type="EMBL" id="CEK93416.1"/>
    </source>
</evidence>
<evidence type="ECO:0000256" key="1">
    <source>
        <dbReference type="SAM" id="MobiDB-lite"/>
    </source>
</evidence>
<feature type="region of interest" description="Disordered" evidence="1">
    <location>
        <begin position="230"/>
        <end position="372"/>
    </location>
</feature>
<evidence type="ECO:0000313" key="4">
    <source>
        <dbReference type="EMBL" id="CEK93366.1"/>
    </source>
</evidence>
<dbReference type="Pfam" id="PF00531">
    <property type="entry name" value="Death"/>
    <property type="match status" value="1"/>
</dbReference>
<dbReference type="InterPro" id="IPR011029">
    <property type="entry name" value="DEATH-like_dom_sf"/>
</dbReference>
<evidence type="ECO:0000313" key="5">
    <source>
        <dbReference type="EMBL" id="CEK93388.1"/>
    </source>
</evidence>
<feature type="compositionally biased region" description="Low complexity" evidence="1">
    <location>
        <begin position="391"/>
        <end position="404"/>
    </location>
</feature>
<sequence length="1050" mass="118614">MKLSDVADTVQGDWVVLAQQLHISISDINHIKTDYKTVSDQALAMLYLWAQKNGDKATGIQLENALRRINRDDVVRKCLHTVVTVDDEMEAAAARVAMDQSGFDTFKEEVGITKDSLKRGMSLDVQYDEQDIIKESESATEESPTFGRGYQQDEQRDETQWREDATHSRKVTASYPEDWADNDYMEASIDERRPQVQPPKSPTDDDEESHRRKAAYLDFALQLNQLAEMEDSRLSHQDSDEQSAPSIGEDEIVKTSKASIEEASSLRAEFSSDYQDQQDQVPDRPHVTFSEQPETVETDDKYEEYDEDKVLTPPPSPTDKLDTEEPVLATESNIAEVATRLVSSTDEQSDTEDKDGIQQRGQPKAEREIMYSRAEIVPQDVVSSFQGTQHVSSESSSQVLSPLSDGGSSYHDEPSPVPEPQLPEDFKSDELAYDRTEDEGDDESTTHEKITYDNSRDVAADLQYVSDLPLDDDSYRTSGQSLENEKKNKSSNVPDGRFSYPDQLSRDDSNLSTTELTDFDSAGHPHGYTEDDAHDYIVDKSYTEDGHEEYENFHQRDDSYQQDIHESHKITDESDLRSNHLASGTSSSSSILAPETFVAAEHGADKSTVDDDVDNNTEVLSGISSRENTTEKKVDHRTVAEQELLPTQEGPSKSMDVVSEGSPEKEETQVEEHEEVLADGTVHRVRKVRTHSVKKIMRSVKSLEGEEIVEEKEIVPGSLREDVVETFDEPPRLVRETEDVEHLLDDGTKVNRRIIYNRMVHRMRTHQESFDSDHGLQTEDFEIDEVIPGTESAFVAGNNTSDESDDESNTRSLDDDLEDFENNEEDMDDDTTDDQLMTAENSIKFQTGSDSPKELEQARVEQTSLQPYNPSDENRSKSTTVDETLKTVGDKLETVNFTSSKYDQQQEAKATTDSGETVSMDQAAEDTTEMYPQEWRELDDPGFTKRPVTKVTYYADDLDTAGSEPYGYGAYSDDNVQTHRVVMKKEVHSRTMLGDDGQEETTINEDTQIQQDNEPPEELQESMQEIIRQFMESDPQPARLPESESLEDEV</sequence>
<feature type="region of interest" description="Disordered" evidence="1">
    <location>
        <begin position="987"/>
        <end position="1022"/>
    </location>
</feature>
<dbReference type="SUPFAM" id="SSF47986">
    <property type="entry name" value="DEATH domain"/>
    <property type="match status" value="1"/>
</dbReference>
<dbReference type="InterPro" id="IPR000488">
    <property type="entry name" value="Death_dom"/>
</dbReference>
<proteinExistence type="predicted"/>
<feature type="compositionally biased region" description="Basic and acidic residues" evidence="1">
    <location>
        <begin position="662"/>
        <end position="671"/>
    </location>
</feature>
<feature type="compositionally biased region" description="Basic and acidic residues" evidence="1">
    <location>
        <begin position="230"/>
        <end position="239"/>
    </location>
</feature>
<feature type="compositionally biased region" description="Acidic residues" evidence="1">
    <location>
        <begin position="294"/>
        <end position="307"/>
    </location>
</feature>
<reference evidence="4" key="1">
    <citation type="submission" date="2014-12" db="EMBL/GenBank/DDBJ databases">
        <title>Insight into the proteome of Arion vulgaris.</title>
        <authorList>
            <person name="Aradska J."/>
            <person name="Bulat T."/>
            <person name="Smidak R."/>
            <person name="Sarate P."/>
            <person name="Gangsoo J."/>
            <person name="Sialana F."/>
            <person name="Bilban M."/>
            <person name="Lubec G."/>
        </authorList>
    </citation>
    <scope>NUCLEOTIDE SEQUENCE</scope>
    <source>
        <tissue evidence="4">Skin</tissue>
    </source>
</reference>
<name>A0A0B7BLZ0_9EUPU</name>
<feature type="compositionally biased region" description="Polar residues" evidence="1">
    <location>
        <begin position="860"/>
        <end position="881"/>
    </location>
</feature>
<feature type="compositionally biased region" description="Polar residues" evidence="1">
    <location>
        <begin position="618"/>
        <end position="627"/>
    </location>
</feature>
<dbReference type="CDD" id="cd08317">
    <property type="entry name" value="Death_ank"/>
    <property type="match status" value="1"/>
</dbReference>
<dbReference type="AlphaFoldDB" id="A0A0B7BLZ0"/>
<feature type="region of interest" description="Disordered" evidence="1">
    <location>
        <begin position="898"/>
        <end position="919"/>
    </location>
</feature>
<feature type="compositionally biased region" description="Acidic residues" evidence="1">
    <location>
        <begin position="815"/>
        <end position="832"/>
    </location>
</feature>
<accession>A0A0B7BLZ0</accession>
<dbReference type="EMBL" id="HACG01046551">
    <property type="protein sequence ID" value="CEK93416.1"/>
    <property type="molecule type" value="Transcribed_RNA"/>
</dbReference>
<dbReference type="Gene3D" id="1.10.533.10">
    <property type="entry name" value="Death Domain, Fas"/>
    <property type="match status" value="1"/>
</dbReference>
<feature type="compositionally biased region" description="Basic and acidic residues" evidence="1">
    <location>
        <begin position="424"/>
        <end position="435"/>
    </location>
</feature>
<gene>
    <name evidence="4" type="primary">ORF194238</name>
    <name evidence="3" type="synonym">ORF193777</name>
    <name evidence="5" type="synonym">ORF194608</name>
    <name evidence="6" type="synonym">ORF195157</name>
</gene>
<organism evidence="4">
    <name type="scientific">Arion vulgaris</name>
    <dbReference type="NCBI Taxonomy" id="1028688"/>
    <lineage>
        <taxon>Eukaryota</taxon>
        <taxon>Metazoa</taxon>
        <taxon>Spiralia</taxon>
        <taxon>Lophotrochozoa</taxon>
        <taxon>Mollusca</taxon>
        <taxon>Gastropoda</taxon>
        <taxon>Heterobranchia</taxon>
        <taxon>Euthyneura</taxon>
        <taxon>Panpulmonata</taxon>
        <taxon>Eupulmonata</taxon>
        <taxon>Stylommatophora</taxon>
        <taxon>Helicina</taxon>
        <taxon>Arionoidea</taxon>
        <taxon>Arionidae</taxon>
        <taxon>Arion</taxon>
    </lineage>
</organism>
<feature type="compositionally biased region" description="Basic and acidic residues" evidence="1">
    <location>
        <begin position="628"/>
        <end position="640"/>
    </location>
</feature>
<dbReference type="PROSITE" id="PS50017">
    <property type="entry name" value="DEATH_DOMAIN"/>
    <property type="match status" value="1"/>
</dbReference>
<dbReference type="EMBL" id="HACG01046523">
    <property type="protein sequence ID" value="CEK93388.1"/>
    <property type="molecule type" value="Transcribed_RNA"/>
</dbReference>
<dbReference type="SMART" id="SM00005">
    <property type="entry name" value="DEATH"/>
    <property type="match status" value="1"/>
</dbReference>
<evidence type="ECO:0000313" key="3">
    <source>
        <dbReference type="EMBL" id="CEK93341.1"/>
    </source>
</evidence>
<evidence type="ECO:0000259" key="2">
    <source>
        <dbReference type="PROSITE" id="PS50017"/>
    </source>
</evidence>
<dbReference type="EMBL" id="HACG01046501">
    <property type="protein sequence ID" value="CEK93366.1"/>
    <property type="molecule type" value="Transcribed_RNA"/>
</dbReference>
<dbReference type="GO" id="GO:0007165">
    <property type="term" value="P:signal transduction"/>
    <property type="evidence" value="ECO:0007669"/>
    <property type="project" value="InterPro"/>
</dbReference>
<dbReference type="EMBL" id="HACG01046476">
    <property type="protein sequence ID" value="CEK93341.1"/>
    <property type="molecule type" value="Transcribed_RNA"/>
</dbReference>
<protein>
    <recommendedName>
        <fullName evidence="2">Death domain-containing protein</fullName>
    </recommendedName>
</protein>
<feature type="compositionally biased region" description="Basic and acidic residues" evidence="1">
    <location>
        <begin position="521"/>
        <end position="578"/>
    </location>
</feature>
<feature type="region of interest" description="Disordered" evidence="1">
    <location>
        <begin position="134"/>
        <end position="210"/>
    </location>
</feature>